<protein>
    <submittedName>
        <fullName evidence="1">Uncharacterized protein</fullName>
    </submittedName>
</protein>
<organism evidence="1 2">
    <name type="scientific">Crenichthys baileyi</name>
    <name type="common">White River springfish</name>
    <dbReference type="NCBI Taxonomy" id="28760"/>
    <lineage>
        <taxon>Eukaryota</taxon>
        <taxon>Metazoa</taxon>
        <taxon>Chordata</taxon>
        <taxon>Craniata</taxon>
        <taxon>Vertebrata</taxon>
        <taxon>Euteleostomi</taxon>
        <taxon>Actinopterygii</taxon>
        <taxon>Neopterygii</taxon>
        <taxon>Teleostei</taxon>
        <taxon>Neoteleostei</taxon>
        <taxon>Acanthomorphata</taxon>
        <taxon>Ovalentaria</taxon>
        <taxon>Atherinomorphae</taxon>
        <taxon>Cyprinodontiformes</taxon>
        <taxon>Goodeidae</taxon>
        <taxon>Crenichthys</taxon>
    </lineage>
</organism>
<comment type="caution">
    <text evidence="1">The sequence shown here is derived from an EMBL/GenBank/DDBJ whole genome shotgun (WGS) entry which is preliminary data.</text>
</comment>
<evidence type="ECO:0000313" key="1">
    <source>
        <dbReference type="EMBL" id="KAK5623767.1"/>
    </source>
</evidence>
<gene>
    <name evidence="1" type="ORF">CRENBAI_005912</name>
</gene>
<name>A0AAV9SQI7_9TELE</name>
<keyword evidence="2" id="KW-1185">Reference proteome</keyword>
<dbReference type="AlphaFoldDB" id="A0AAV9SQI7"/>
<accession>A0AAV9SQI7</accession>
<dbReference type="EMBL" id="JAHHUM010000015">
    <property type="protein sequence ID" value="KAK5623767.1"/>
    <property type="molecule type" value="Genomic_DNA"/>
</dbReference>
<proteinExistence type="predicted"/>
<dbReference type="Proteomes" id="UP001311232">
    <property type="component" value="Unassembled WGS sequence"/>
</dbReference>
<reference evidence="1 2" key="1">
    <citation type="submission" date="2021-06" db="EMBL/GenBank/DDBJ databases">
        <authorList>
            <person name="Palmer J.M."/>
        </authorList>
    </citation>
    <scope>NUCLEOTIDE SEQUENCE [LARGE SCALE GENOMIC DNA]</scope>
    <source>
        <strain evidence="1 2">MEX-2019</strain>
        <tissue evidence="1">Muscle</tissue>
    </source>
</reference>
<evidence type="ECO:0000313" key="2">
    <source>
        <dbReference type="Proteomes" id="UP001311232"/>
    </source>
</evidence>
<sequence>MLRRKRSVSFGGFGWIDKSTVSTLRARKQDLLTIPNVPVEECPPSPPRTAPPTMKSAHFFDTMDKMEQVPEAAEMKTVPQRQKDDYIPYPRIEEVRQTSENQRSLARLWLSGRRTRRSSGIDSRFLLPDVATVLSSCMSVYD</sequence>